<gene>
    <name evidence="2" type="ORF">MCNOR_0908</name>
</gene>
<feature type="compositionally biased region" description="Gly residues" evidence="1">
    <location>
        <begin position="138"/>
        <end position="148"/>
    </location>
</feature>
<evidence type="ECO:0000313" key="3">
    <source>
        <dbReference type="Proteomes" id="UP001158598"/>
    </source>
</evidence>
<protein>
    <submittedName>
        <fullName evidence="2">Uncharacterized protein</fullName>
    </submittedName>
</protein>
<dbReference type="EMBL" id="OX458332">
    <property type="protein sequence ID" value="CAI8764949.1"/>
    <property type="molecule type" value="Genomic_DNA"/>
</dbReference>
<evidence type="ECO:0000313" key="2">
    <source>
        <dbReference type="EMBL" id="CAI8764949.1"/>
    </source>
</evidence>
<evidence type="ECO:0000256" key="1">
    <source>
        <dbReference type="SAM" id="MobiDB-lite"/>
    </source>
</evidence>
<dbReference type="Proteomes" id="UP001158598">
    <property type="component" value="Chromosome"/>
</dbReference>
<dbReference type="AlphaFoldDB" id="A0AA35UJE9"/>
<proteinExistence type="predicted"/>
<sequence>MGIVGDHPGGNLDDSAPVRFVTLGGGHAVPVVVRIEILAFLHAARHGMHDDFSSFRMMIVVSHDFHRLGQFKRDEIADTQVSEAARPGADRYGDPLSIGEQEYHLADGWVNGLDRSFEVPRTDEGRFRRGLSSASGKDSGGVIPGRCGGQGRGVLAGGGFWGGFGASDDSKAGAQETGNRTATLFREHCSDLCQNWYWIWRRL</sequence>
<organism evidence="2 3">
    <name type="scientific">Methylococcus capsulatus</name>
    <dbReference type="NCBI Taxonomy" id="414"/>
    <lineage>
        <taxon>Bacteria</taxon>
        <taxon>Pseudomonadati</taxon>
        <taxon>Pseudomonadota</taxon>
        <taxon>Gammaproteobacteria</taxon>
        <taxon>Methylococcales</taxon>
        <taxon>Methylococcaceae</taxon>
        <taxon>Methylococcus</taxon>
    </lineage>
</organism>
<reference evidence="2" key="1">
    <citation type="submission" date="2023-03" db="EMBL/GenBank/DDBJ databases">
        <authorList>
            <person name="Pearce D."/>
        </authorList>
    </citation>
    <scope>NUCLEOTIDE SEQUENCE</scope>
    <source>
        <strain evidence="2">Mc</strain>
    </source>
</reference>
<feature type="region of interest" description="Disordered" evidence="1">
    <location>
        <begin position="128"/>
        <end position="148"/>
    </location>
</feature>
<accession>A0AA35UJE9</accession>
<name>A0AA35UJE9_METCP</name>